<evidence type="ECO:0000256" key="2">
    <source>
        <dbReference type="RuleBase" id="RU000461"/>
    </source>
</evidence>
<reference evidence="3" key="1">
    <citation type="submission" date="2021-10" db="EMBL/GenBank/DDBJ databases">
        <title>Streptomyces nigrumlapis sp.nov.,an antimicrobial producing actinobacterium isolated from Black Gobi rocks.</title>
        <authorList>
            <person name="Wen Y."/>
            <person name="Zhang W."/>
            <person name="Liu X.G."/>
        </authorList>
    </citation>
    <scope>NUCLEOTIDE SEQUENCE</scope>
    <source>
        <strain evidence="3">ST13-2-2</strain>
    </source>
</reference>
<keyword evidence="2" id="KW-0479">Metal-binding</keyword>
<dbReference type="PANTHER" id="PTHR46696:SF6">
    <property type="entry name" value="P450, PUTATIVE (EUROFUNG)-RELATED"/>
    <property type="match status" value="1"/>
</dbReference>
<keyword evidence="2" id="KW-0503">Monooxygenase</keyword>
<dbReference type="PRINTS" id="PR00359">
    <property type="entry name" value="BP450"/>
</dbReference>
<gene>
    <name evidence="3" type="ORF">K9S39_11645</name>
</gene>
<dbReference type="Gene3D" id="1.10.630.10">
    <property type="entry name" value="Cytochrome P450"/>
    <property type="match status" value="1"/>
</dbReference>
<accession>A0ABY4MJF8</accession>
<keyword evidence="2" id="KW-0349">Heme</keyword>
<dbReference type="InterPro" id="IPR002397">
    <property type="entry name" value="Cyt_P450_B"/>
</dbReference>
<dbReference type="InterPro" id="IPR036396">
    <property type="entry name" value="Cyt_P450_sf"/>
</dbReference>
<name>A0ABY4MJF8_9ACTN</name>
<evidence type="ECO:0000313" key="3">
    <source>
        <dbReference type="EMBL" id="UQA97698.1"/>
    </source>
</evidence>
<organism evidence="3 4">
    <name type="scientific">Streptomyces halobius</name>
    <dbReference type="NCBI Taxonomy" id="2879846"/>
    <lineage>
        <taxon>Bacteria</taxon>
        <taxon>Bacillati</taxon>
        <taxon>Actinomycetota</taxon>
        <taxon>Actinomycetes</taxon>
        <taxon>Kitasatosporales</taxon>
        <taxon>Streptomycetaceae</taxon>
        <taxon>Streptomyces</taxon>
    </lineage>
</organism>
<comment type="similarity">
    <text evidence="1 2">Belongs to the cytochrome P450 family.</text>
</comment>
<dbReference type="InterPro" id="IPR001128">
    <property type="entry name" value="Cyt_P450"/>
</dbReference>
<dbReference type="SUPFAM" id="SSF48264">
    <property type="entry name" value="Cytochrome P450"/>
    <property type="match status" value="1"/>
</dbReference>
<dbReference type="EMBL" id="CP086322">
    <property type="protein sequence ID" value="UQA97698.1"/>
    <property type="molecule type" value="Genomic_DNA"/>
</dbReference>
<keyword evidence="2" id="KW-0560">Oxidoreductase</keyword>
<evidence type="ECO:0000313" key="4">
    <source>
        <dbReference type="Proteomes" id="UP000830115"/>
    </source>
</evidence>
<dbReference type="RefSeq" id="WP_248868691.1">
    <property type="nucleotide sequence ID" value="NZ_CP086322.1"/>
</dbReference>
<evidence type="ECO:0000256" key="1">
    <source>
        <dbReference type="ARBA" id="ARBA00010617"/>
    </source>
</evidence>
<protein>
    <submittedName>
        <fullName evidence="3">Cytochrome P450</fullName>
    </submittedName>
</protein>
<dbReference type="Pfam" id="PF00067">
    <property type="entry name" value="p450"/>
    <property type="match status" value="1"/>
</dbReference>
<keyword evidence="4" id="KW-1185">Reference proteome</keyword>
<dbReference type="Proteomes" id="UP000830115">
    <property type="component" value="Chromosome"/>
</dbReference>
<dbReference type="PROSITE" id="PS00086">
    <property type="entry name" value="CYTOCHROME_P450"/>
    <property type="match status" value="1"/>
</dbReference>
<sequence>MSPAEANPPRHTRTRALLNGAFAARAVRLRRPRLEARARALAASLRTAGRPCNVIAQFCTPFAFAVHCDMLGTPERLRPELFRWSLARSGDPDAGPYEIYRAEMRLHRVVVEMLDELRHRPRAGVLAHLLRVRAQGFLSEGELTGLAASLFFDGAHLVSAQLASALLCLLVHPEQLARLRAEPEALLAPAVEEVLRYSPAIALGMTRVPAAPWAGPATAATVAFMPVNRDPSVFEAPERFDITRRPNRHLTFGRGIHHCLGAELARQELLVGLGTLLRELPGLRLAVDESRLRWAASPAIRGLITLPLAWD</sequence>
<dbReference type="PANTHER" id="PTHR46696">
    <property type="entry name" value="P450, PUTATIVE (EUROFUNG)-RELATED"/>
    <property type="match status" value="1"/>
</dbReference>
<dbReference type="InterPro" id="IPR017972">
    <property type="entry name" value="Cyt_P450_CS"/>
</dbReference>
<proteinExistence type="inferred from homology"/>
<keyword evidence="2" id="KW-0408">Iron</keyword>